<dbReference type="GO" id="GO:0055129">
    <property type="term" value="P:L-proline biosynthetic process"/>
    <property type="evidence" value="ECO:0007669"/>
    <property type="project" value="UniProtKB-UniPathway"/>
</dbReference>
<dbReference type="GO" id="GO:0004735">
    <property type="term" value="F:pyrroline-5-carboxylate reductase activity"/>
    <property type="evidence" value="ECO:0007669"/>
    <property type="project" value="UniProtKB-EC"/>
</dbReference>
<dbReference type="Pfam" id="PF14748">
    <property type="entry name" value="P5CR_dimer"/>
    <property type="match status" value="1"/>
</dbReference>
<organism evidence="11 13">
    <name type="scientific">Bursaphelenchus xylophilus</name>
    <name type="common">Pinewood nematode worm</name>
    <name type="synonym">Aphelenchoides xylophilus</name>
    <dbReference type="NCBI Taxonomy" id="6326"/>
    <lineage>
        <taxon>Eukaryota</taxon>
        <taxon>Metazoa</taxon>
        <taxon>Ecdysozoa</taxon>
        <taxon>Nematoda</taxon>
        <taxon>Chromadorea</taxon>
        <taxon>Rhabditida</taxon>
        <taxon>Tylenchina</taxon>
        <taxon>Tylenchomorpha</taxon>
        <taxon>Aphelenchoidea</taxon>
        <taxon>Aphelenchoididae</taxon>
        <taxon>Bursaphelenchus</taxon>
    </lineage>
</organism>
<keyword evidence="8" id="KW-0028">Amino-acid biosynthesis</keyword>
<dbReference type="SMR" id="A0A1I7S3L6"/>
<sequence>MADEMDADIDMSLGERFRVYLNYLAGNPRPNELVVLGAGRMSQCLIDAFVAKECFSKSEVVPVTQSQKSVSKWIDRGFERACTLTSYIQSQPPSANRIIMIGVKPQIRTELFDVLAVARDLKLEAVMILSILAGVTHTTLTKELSFLGPIPVVRLIPNIPSEIGAGVTLLYTNNEYVSKVSSALLRAAGEVFVLPESQFNAAAAVTGSGPAFVGLLVEGLADGGVLAGLPRDKAFEMTLLMLKGSIQLMLETGIHPGQLKDKVCSAAGTTIAGVRELEKGGVRSALIECIKATSDRAYELGNVDVNKK</sequence>
<dbReference type="InterPro" id="IPR036291">
    <property type="entry name" value="NAD(P)-bd_dom_sf"/>
</dbReference>
<evidence type="ECO:0000313" key="11">
    <source>
        <dbReference type="Proteomes" id="UP000095284"/>
    </source>
</evidence>
<dbReference type="PROSITE" id="PS00521">
    <property type="entry name" value="P5CR"/>
    <property type="match status" value="1"/>
</dbReference>
<evidence type="ECO:0000256" key="4">
    <source>
        <dbReference type="ARBA" id="ARBA00022650"/>
    </source>
</evidence>
<feature type="domain" description="Pyrroline-5-carboxylate reductase dimerisation" evidence="9">
    <location>
        <begin position="196"/>
        <end position="300"/>
    </location>
</feature>
<dbReference type="HAMAP" id="MF_01925">
    <property type="entry name" value="P5C_reductase"/>
    <property type="match status" value="1"/>
</dbReference>
<comment type="similarity">
    <text evidence="2 8">Belongs to the pyrroline-5-carboxylate reductase family.</text>
</comment>
<feature type="binding site" evidence="7">
    <location>
        <begin position="36"/>
        <end position="41"/>
    </location>
    <ligand>
        <name>NADP(+)</name>
        <dbReference type="ChEBI" id="CHEBI:58349"/>
    </ligand>
</feature>
<dbReference type="AlphaFoldDB" id="A0A1I7S3L6"/>
<dbReference type="SUPFAM" id="SSF51735">
    <property type="entry name" value="NAD(P)-binding Rossmann-fold domains"/>
    <property type="match status" value="1"/>
</dbReference>
<evidence type="ECO:0000256" key="7">
    <source>
        <dbReference type="PIRSR" id="PIRSR000193-1"/>
    </source>
</evidence>
<keyword evidence="12" id="KW-1185">Reference proteome</keyword>
<dbReference type="PANTHER" id="PTHR11645">
    <property type="entry name" value="PYRROLINE-5-CARBOXYLATE REDUCTASE"/>
    <property type="match status" value="1"/>
</dbReference>
<evidence type="ECO:0000256" key="8">
    <source>
        <dbReference type="RuleBase" id="RU003903"/>
    </source>
</evidence>
<accession>A0A1I7S3L6</accession>
<evidence type="ECO:0000313" key="12">
    <source>
        <dbReference type="Proteomes" id="UP000659654"/>
    </source>
</evidence>
<dbReference type="SUPFAM" id="SSF48179">
    <property type="entry name" value="6-phosphogluconate dehydrogenase C-terminal domain-like"/>
    <property type="match status" value="1"/>
</dbReference>
<protein>
    <recommendedName>
        <fullName evidence="3 8">Pyrroline-5-carboxylate reductase</fullName>
        <ecNumber evidence="3 8">1.5.1.2</ecNumber>
    </recommendedName>
</protein>
<dbReference type="OrthoDB" id="10263291at2759"/>
<dbReference type="UniPathway" id="UPA00098">
    <property type="reaction ID" value="UER00361"/>
</dbReference>
<dbReference type="InterPro" id="IPR053790">
    <property type="entry name" value="P5CR-like_CS"/>
</dbReference>
<dbReference type="Proteomes" id="UP000095284">
    <property type="component" value="Unplaced"/>
</dbReference>
<proteinExistence type="inferred from homology"/>
<evidence type="ECO:0000313" key="10">
    <source>
        <dbReference type="EMBL" id="CAD5226858.1"/>
    </source>
</evidence>
<evidence type="ECO:0000256" key="5">
    <source>
        <dbReference type="ARBA" id="ARBA00022857"/>
    </source>
</evidence>
<comment type="pathway">
    <text evidence="1 8">Amino-acid biosynthesis; L-proline biosynthesis; L-proline from L-glutamate 5-semialdehyde: step 1/1.</text>
</comment>
<dbReference type="PANTHER" id="PTHR11645:SF64">
    <property type="entry name" value="PYRROLINE-5-CARBOXYLATE REDUCTASE-RELATED"/>
    <property type="match status" value="1"/>
</dbReference>
<dbReference type="Proteomes" id="UP000659654">
    <property type="component" value="Unassembled WGS sequence"/>
</dbReference>
<reference evidence="13" key="1">
    <citation type="submission" date="2016-11" db="UniProtKB">
        <authorList>
            <consortium name="WormBaseParasite"/>
        </authorList>
    </citation>
    <scope>IDENTIFICATION</scope>
</reference>
<feature type="binding site" evidence="7">
    <location>
        <position position="64"/>
    </location>
    <ligand>
        <name>NADP(+)</name>
        <dbReference type="ChEBI" id="CHEBI:58349"/>
    </ligand>
</feature>
<dbReference type="EMBL" id="CAJFCV020000004">
    <property type="protein sequence ID" value="CAG9116394.1"/>
    <property type="molecule type" value="Genomic_DNA"/>
</dbReference>
<dbReference type="NCBIfam" id="TIGR00112">
    <property type="entry name" value="proC"/>
    <property type="match status" value="1"/>
</dbReference>
<name>A0A1I7S3L6_BURXY</name>
<gene>
    <name evidence="10" type="ORF">BXYJ_LOCUS9403</name>
</gene>
<dbReference type="Gene3D" id="1.10.3730.10">
    <property type="entry name" value="ProC C-terminal domain-like"/>
    <property type="match status" value="1"/>
</dbReference>
<keyword evidence="5 7" id="KW-0521">NADP</keyword>
<dbReference type="WBParaSite" id="BXY_0759700.1">
    <property type="protein sequence ID" value="BXY_0759700.1"/>
    <property type="gene ID" value="BXY_0759700"/>
</dbReference>
<evidence type="ECO:0000256" key="3">
    <source>
        <dbReference type="ARBA" id="ARBA00012855"/>
    </source>
</evidence>
<keyword evidence="6 8" id="KW-0560">Oxidoreductase</keyword>
<evidence type="ECO:0000259" key="9">
    <source>
        <dbReference type="Pfam" id="PF14748"/>
    </source>
</evidence>
<evidence type="ECO:0000256" key="2">
    <source>
        <dbReference type="ARBA" id="ARBA00005525"/>
    </source>
</evidence>
<dbReference type="eggNOG" id="KOG3124">
    <property type="taxonomic scope" value="Eukaryota"/>
</dbReference>
<dbReference type="EMBL" id="CAJFDI010000004">
    <property type="protein sequence ID" value="CAD5226858.1"/>
    <property type="molecule type" value="Genomic_DNA"/>
</dbReference>
<dbReference type="FunFam" id="1.10.3730.10:FF:000001">
    <property type="entry name" value="Pyrroline-5-carboxylate reductase"/>
    <property type="match status" value="1"/>
</dbReference>
<dbReference type="PIRSF" id="PIRSF000193">
    <property type="entry name" value="Pyrrol-5-carb_rd"/>
    <property type="match status" value="1"/>
</dbReference>
<evidence type="ECO:0000256" key="1">
    <source>
        <dbReference type="ARBA" id="ARBA00005205"/>
    </source>
</evidence>
<evidence type="ECO:0000313" key="13">
    <source>
        <dbReference type="WBParaSite" id="BXY_0759700.1"/>
    </source>
</evidence>
<dbReference type="InterPro" id="IPR008927">
    <property type="entry name" value="6-PGluconate_DH-like_C_sf"/>
</dbReference>
<reference evidence="10" key="2">
    <citation type="submission" date="2020-09" db="EMBL/GenBank/DDBJ databases">
        <authorList>
            <person name="Kikuchi T."/>
        </authorList>
    </citation>
    <scope>NUCLEOTIDE SEQUENCE</scope>
    <source>
        <strain evidence="10">Ka4C1</strain>
    </source>
</reference>
<dbReference type="InterPro" id="IPR000304">
    <property type="entry name" value="Pyrroline-COOH_reductase"/>
</dbReference>
<keyword evidence="4 8" id="KW-0641">Proline biosynthesis</keyword>
<dbReference type="InterPro" id="IPR029036">
    <property type="entry name" value="P5CR_dimer"/>
</dbReference>
<dbReference type="Proteomes" id="UP000582659">
    <property type="component" value="Unassembled WGS sequence"/>
</dbReference>
<dbReference type="EC" id="1.5.1.2" evidence="3 8"/>
<evidence type="ECO:0000256" key="6">
    <source>
        <dbReference type="ARBA" id="ARBA00023002"/>
    </source>
</evidence>
<dbReference type="Gene3D" id="3.40.50.720">
    <property type="entry name" value="NAD(P)-binding Rossmann-like Domain"/>
    <property type="match status" value="1"/>
</dbReference>
<comment type="catalytic activity">
    <reaction evidence="8">
        <text>L-proline + NADP(+) = (S)-1-pyrroline-5-carboxylate + NADPH + 2 H(+)</text>
        <dbReference type="Rhea" id="RHEA:14109"/>
        <dbReference type="ChEBI" id="CHEBI:15378"/>
        <dbReference type="ChEBI" id="CHEBI:17388"/>
        <dbReference type="ChEBI" id="CHEBI:57783"/>
        <dbReference type="ChEBI" id="CHEBI:58349"/>
        <dbReference type="ChEBI" id="CHEBI:60039"/>
        <dbReference type="EC" id="1.5.1.2"/>
    </reaction>
</comment>